<comment type="subcellular location">
    <subcellularLocation>
        <location evidence="1">Cytoplasm</location>
    </subcellularLocation>
</comment>
<evidence type="ECO:0000256" key="5">
    <source>
        <dbReference type="ARBA" id="ARBA00022618"/>
    </source>
</evidence>
<dbReference type="Proteomes" id="UP000198504">
    <property type="component" value="Unassembled WGS sequence"/>
</dbReference>
<feature type="compositionally biased region" description="Basic and acidic residues" evidence="9">
    <location>
        <begin position="163"/>
        <end position="184"/>
    </location>
</feature>
<evidence type="ECO:0000256" key="6">
    <source>
        <dbReference type="ARBA" id="ARBA00023054"/>
    </source>
</evidence>
<accession>A0A1H9HEM0</accession>
<dbReference type="NCBIfam" id="TIGR03544">
    <property type="entry name" value="DivI1A_domain"/>
    <property type="match status" value="1"/>
</dbReference>
<dbReference type="OrthoDB" id="9815492at2"/>
<dbReference type="InterPro" id="IPR007793">
    <property type="entry name" value="DivIVA_fam"/>
</dbReference>
<dbReference type="PANTHER" id="PTHR35794">
    <property type="entry name" value="CELL DIVISION PROTEIN DIVIVA"/>
    <property type="match status" value="1"/>
</dbReference>
<evidence type="ECO:0000313" key="11">
    <source>
        <dbReference type="Proteomes" id="UP000198504"/>
    </source>
</evidence>
<name>A0A1H9HEM0_9ACTN</name>
<feature type="compositionally biased region" description="Basic and acidic residues" evidence="9">
    <location>
        <begin position="245"/>
        <end position="265"/>
    </location>
</feature>
<evidence type="ECO:0000313" key="10">
    <source>
        <dbReference type="EMBL" id="SEQ60791.1"/>
    </source>
</evidence>
<feature type="compositionally biased region" description="Basic and acidic residues" evidence="9">
    <location>
        <begin position="280"/>
        <end position="290"/>
    </location>
</feature>
<keyword evidence="11" id="KW-1185">Reference proteome</keyword>
<dbReference type="AlphaFoldDB" id="A0A1H9HEM0"/>
<evidence type="ECO:0000256" key="8">
    <source>
        <dbReference type="ARBA" id="ARBA00031737"/>
    </source>
</evidence>
<organism evidence="10 11">
    <name type="scientific">Microlunatus flavus</name>
    <dbReference type="NCBI Taxonomy" id="1036181"/>
    <lineage>
        <taxon>Bacteria</taxon>
        <taxon>Bacillati</taxon>
        <taxon>Actinomycetota</taxon>
        <taxon>Actinomycetes</taxon>
        <taxon>Propionibacteriales</taxon>
        <taxon>Propionibacteriaceae</taxon>
        <taxon>Microlunatus</taxon>
    </lineage>
</organism>
<sequence length="313" mass="34371">MTLSLDDVRNKRFRMARKGGYEVLEVDEFVDEVEESFAQLFEENANLKKQVDALKSSSGDQAPTQAAETSTPTEAPAAVEADQPVAAQQSTQQSTQPTAQQAPSAPTRDAEHIVVTTSAEASSAVVRLVQLSTEQAEHLVREANEEASRIRDDANRNAQQVTEDARTRADRVESEARVNAERVQTEAQNRSESLERELSERRTQLFGDLDRERASLTDTVARLRDFEQRYRSNLGDHLRGQLESLDHLGLEPEGGPERTAPREGGDAAPQGQDETSVRPAEPDAHAKQDDGSSSDNGQSSATPRLDALLGEQR</sequence>
<dbReference type="Pfam" id="PF05103">
    <property type="entry name" value="DivIVA"/>
    <property type="match status" value="1"/>
</dbReference>
<evidence type="ECO:0000256" key="7">
    <source>
        <dbReference type="ARBA" id="ARBA00023306"/>
    </source>
</evidence>
<feature type="region of interest" description="Disordered" evidence="9">
    <location>
        <begin position="143"/>
        <end position="216"/>
    </location>
</feature>
<feature type="compositionally biased region" description="Low complexity" evidence="9">
    <location>
        <begin position="291"/>
        <end position="300"/>
    </location>
</feature>
<evidence type="ECO:0000256" key="4">
    <source>
        <dbReference type="ARBA" id="ARBA00022490"/>
    </source>
</evidence>
<feature type="region of interest" description="Disordered" evidence="9">
    <location>
        <begin position="245"/>
        <end position="313"/>
    </location>
</feature>
<dbReference type="STRING" id="1036181.SAMN05421756_104222"/>
<keyword evidence="4" id="KW-0963">Cytoplasm</keyword>
<keyword evidence="5" id="KW-0132">Cell division</keyword>
<gene>
    <name evidence="10" type="ORF">SAMN05421756_104222</name>
</gene>
<evidence type="ECO:0000256" key="3">
    <source>
        <dbReference type="ARBA" id="ARBA00018787"/>
    </source>
</evidence>
<feature type="compositionally biased region" description="Basic and acidic residues" evidence="9">
    <location>
        <begin position="143"/>
        <end position="155"/>
    </location>
</feature>
<evidence type="ECO:0000256" key="2">
    <source>
        <dbReference type="ARBA" id="ARBA00009008"/>
    </source>
</evidence>
<dbReference type="GO" id="GO:0005737">
    <property type="term" value="C:cytoplasm"/>
    <property type="evidence" value="ECO:0007669"/>
    <property type="project" value="UniProtKB-SubCell"/>
</dbReference>
<feature type="compositionally biased region" description="Low complexity" evidence="9">
    <location>
        <begin position="62"/>
        <end position="107"/>
    </location>
</feature>
<reference evidence="11" key="1">
    <citation type="submission" date="2016-10" db="EMBL/GenBank/DDBJ databases">
        <authorList>
            <person name="Varghese N."/>
            <person name="Submissions S."/>
        </authorList>
    </citation>
    <scope>NUCLEOTIDE SEQUENCE [LARGE SCALE GENOMIC DNA]</scope>
    <source>
        <strain evidence="11">CGMCC 4.6856</strain>
    </source>
</reference>
<dbReference type="GO" id="GO:0051301">
    <property type="term" value="P:cell division"/>
    <property type="evidence" value="ECO:0007669"/>
    <property type="project" value="UniProtKB-KW"/>
</dbReference>
<dbReference type="RefSeq" id="WP_091180283.1">
    <property type="nucleotide sequence ID" value="NZ_FOFA01000004.1"/>
</dbReference>
<evidence type="ECO:0000256" key="9">
    <source>
        <dbReference type="SAM" id="MobiDB-lite"/>
    </source>
</evidence>
<dbReference type="EMBL" id="FOFA01000004">
    <property type="protein sequence ID" value="SEQ60791.1"/>
    <property type="molecule type" value="Genomic_DNA"/>
</dbReference>
<feature type="region of interest" description="Disordered" evidence="9">
    <location>
        <begin position="52"/>
        <end position="114"/>
    </location>
</feature>
<keyword evidence="6" id="KW-0175">Coiled coil</keyword>
<dbReference type="PANTHER" id="PTHR35794:SF2">
    <property type="entry name" value="CELL DIVISION PROTEIN DIVIVA"/>
    <property type="match status" value="1"/>
</dbReference>
<evidence type="ECO:0000256" key="1">
    <source>
        <dbReference type="ARBA" id="ARBA00004496"/>
    </source>
</evidence>
<keyword evidence="7" id="KW-0131">Cell cycle</keyword>
<dbReference type="Gene3D" id="6.10.250.660">
    <property type="match status" value="1"/>
</dbReference>
<feature type="compositionally biased region" description="Basic and acidic residues" evidence="9">
    <location>
        <begin position="192"/>
        <end position="216"/>
    </location>
</feature>
<protein>
    <recommendedName>
        <fullName evidence="3">Cell wall synthesis protein Wag31</fullName>
    </recommendedName>
    <alternativeName>
        <fullName evidence="8">Antigen 84</fullName>
    </alternativeName>
</protein>
<proteinExistence type="inferred from homology"/>
<dbReference type="InterPro" id="IPR019933">
    <property type="entry name" value="DivIVA_domain"/>
</dbReference>
<comment type="similarity">
    <text evidence="2">Belongs to the DivIVA family.</text>
</comment>